<dbReference type="GO" id="GO:0008270">
    <property type="term" value="F:zinc ion binding"/>
    <property type="evidence" value="ECO:0007669"/>
    <property type="project" value="InterPro"/>
</dbReference>
<reference evidence="6" key="1">
    <citation type="journal article" date="2021" name="Proc. Natl. Acad. Sci. U.S.A.">
        <title>Global biogeography of chemosynthetic symbionts reveals both localized and globally distributed symbiont groups. .</title>
        <authorList>
            <person name="Osvatic J.T."/>
            <person name="Wilkins L.G.E."/>
            <person name="Leibrecht L."/>
            <person name="Leray M."/>
            <person name="Zauner S."/>
            <person name="Polzin J."/>
            <person name="Camacho Y."/>
            <person name="Gros O."/>
            <person name="van Gils J.A."/>
            <person name="Eisen J.A."/>
            <person name="Petersen J.M."/>
            <person name="Yuen B."/>
        </authorList>
    </citation>
    <scope>NUCLEOTIDE SEQUENCE</scope>
    <source>
        <strain evidence="6">MAGclacostrist064TRANS</strain>
    </source>
</reference>
<feature type="binding site" evidence="4">
    <location>
        <position position="69"/>
    </location>
    <ligand>
        <name>Zn(2+)</name>
        <dbReference type="ChEBI" id="CHEBI:29105"/>
        <note>catalytic</note>
    </ligand>
</feature>
<dbReference type="PANTHER" id="PTHR11086">
    <property type="entry name" value="DEOXYCYTIDYLATE DEAMINASE-RELATED"/>
    <property type="match status" value="1"/>
</dbReference>
<proteinExistence type="predicted"/>
<feature type="binding site" evidence="4">
    <location>
        <position position="98"/>
    </location>
    <ligand>
        <name>Zn(2+)</name>
        <dbReference type="ChEBI" id="CHEBI:29105"/>
        <note>catalytic</note>
    </ligand>
</feature>
<organism evidence="6 7">
    <name type="scientific">Candidatus Thiodiazotropha taylori</name>
    <dbReference type="NCBI Taxonomy" id="2792791"/>
    <lineage>
        <taxon>Bacteria</taxon>
        <taxon>Pseudomonadati</taxon>
        <taxon>Pseudomonadota</taxon>
        <taxon>Gammaproteobacteria</taxon>
        <taxon>Chromatiales</taxon>
        <taxon>Sedimenticolaceae</taxon>
        <taxon>Candidatus Thiodiazotropha</taxon>
    </lineage>
</organism>
<evidence type="ECO:0000256" key="2">
    <source>
        <dbReference type="ARBA" id="ARBA00022801"/>
    </source>
</evidence>
<evidence type="ECO:0000259" key="5">
    <source>
        <dbReference type="PROSITE" id="PS51747"/>
    </source>
</evidence>
<keyword evidence="4" id="KW-0479">Metal-binding</keyword>
<evidence type="ECO:0000256" key="4">
    <source>
        <dbReference type="PIRSR" id="PIRSR006019-2"/>
    </source>
</evidence>
<gene>
    <name evidence="6" type="ORF">JAZ07_01320</name>
</gene>
<comment type="caution">
    <text evidence="6">The sequence shown here is derived from an EMBL/GenBank/DDBJ whole genome shotgun (WGS) entry which is preliminary data.</text>
</comment>
<dbReference type="Proteomes" id="UP000886667">
    <property type="component" value="Unassembled WGS sequence"/>
</dbReference>
<dbReference type="GO" id="GO:0006220">
    <property type="term" value="P:pyrimidine nucleotide metabolic process"/>
    <property type="evidence" value="ECO:0007669"/>
    <property type="project" value="InterPro"/>
</dbReference>
<dbReference type="InterPro" id="IPR002125">
    <property type="entry name" value="CMP_dCMP_dom"/>
</dbReference>
<dbReference type="EMBL" id="JAEPCM010000016">
    <property type="protein sequence ID" value="MCG7944967.1"/>
    <property type="molecule type" value="Genomic_DNA"/>
</dbReference>
<dbReference type="Gene3D" id="3.40.140.10">
    <property type="entry name" value="Cytidine Deaminase, domain 2"/>
    <property type="match status" value="1"/>
</dbReference>
<feature type="domain" description="CMP/dCMP-type deaminase" evidence="5">
    <location>
        <begin position="4"/>
        <end position="142"/>
    </location>
</feature>
<evidence type="ECO:0000313" key="7">
    <source>
        <dbReference type="Proteomes" id="UP000886667"/>
    </source>
</evidence>
<dbReference type="PROSITE" id="PS51747">
    <property type="entry name" value="CYT_DCMP_DEAMINASES_2"/>
    <property type="match status" value="1"/>
</dbReference>
<dbReference type="GO" id="GO:0004132">
    <property type="term" value="F:dCMP deaminase activity"/>
    <property type="evidence" value="ECO:0007669"/>
    <property type="project" value="InterPro"/>
</dbReference>
<dbReference type="GO" id="GO:0005737">
    <property type="term" value="C:cytoplasm"/>
    <property type="evidence" value="ECO:0007669"/>
    <property type="project" value="TreeGrafter"/>
</dbReference>
<dbReference type="PIRSF" id="PIRSF006019">
    <property type="entry name" value="dCMP_deaminase"/>
    <property type="match status" value="1"/>
</dbReference>
<comment type="cofactor">
    <cofactor evidence="1 4">
        <name>Zn(2+)</name>
        <dbReference type="ChEBI" id="CHEBI:29105"/>
    </cofactor>
</comment>
<dbReference type="InterPro" id="IPR035105">
    <property type="entry name" value="Deoxycytidylate_deaminase_dom"/>
</dbReference>
<keyword evidence="2" id="KW-0378">Hydrolase</keyword>
<dbReference type="InterPro" id="IPR015517">
    <property type="entry name" value="dCMP_deaminase-rel"/>
</dbReference>
<protein>
    <submittedName>
        <fullName evidence="6">dCMP deaminase family protein</fullName>
    </submittedName>
</protein>
<dbReference type="InterPro" id="IPR016473">
    <property type="entry name" value="dCMP_deaminase"/>
</dbReference>
<dbReference type="SUPFAM" id="SSF53927">
    <property type="entry name" value="Cytidine deaminase-like"/>
    <property type="match status" value="1"/>
</dbReference>
<dbReference type="CDD" id="cd01286">
    <property type="entry name" value="deoxycytidylate_deaminase"/>
    <property type="match status" value="1"/>
</dbReference>
<evidence type="ECO:0000256" key="1">
    <source>
        <dbReference type="ARBA" id="ARBA00001947"/>
    </source>
</evidence>
<evidence type="ECO:0000256" key="3">
    <source>
        <dbReference type="PIRSR" id="PIRSR006019-1"/>
    </source>
</evidence>
<feature type="active site" description="Proton donor" evidence="3">
    <location>
        <position position="71"/>
    </location>
</feature>
<accession>A0A9E4KA88</accession>
<dbReference type="AlphaFoldDB" id="A0A9E4KA88"/>
<name>A0A9E4KA88_9GAMM</name>
<dbReference type="PANTHER" id="PTHR11086:SF18">
    <property type="entry name" value="DEOXYCYTIDYLATE DEAMINASE"/>
    <property type="match status" value="1"/>
</dbReference>
<dbReference type="InterPro" id="IPR016193">
    <property type="entry name" value="Cytidine_deaminase-like"/>
</dbReference>
<evidence type="ECO:0000313" key="6">
    <source>
        <dbReference type="EMBL" id="MCG7944967.1"/>
    </source>
</evidence>
<keyword evidence="4" id="KW-0862">Zinc</keyword>
<sequence length="148" mass="16960">MSRRWDLHFLNIARETSKLSKDPSTQVGAVVVSRNRNILSSGYNGFPRGVLDTPSRYADREQKYKYTVHAEQNVIYNATYNGVSLNGADLYVYGLPVCSECAKGVIQVGISKVVMPKLEYPKKWFDSWQNTKELFREAKVDWKFIEVS</sequence>
<feature type="binding site" evidence="4">
    <location>
        <position position="101"/>
    </location>
    <ligand>
        <name>Zn(2+)</name>
        <dbReference type="ChEBI" id="CHEBI:29105"/>
        <note>catalytic</note>
    </ligand>
</feature>
<dbReference type="Pfam" id="PF00383">
    <property type="entry name" value="dCMP_cyt_deam_1"/>
    <property type="match status" value="1"/>
</dbReference>